<dbReference type="GO" id="GO:0005694">
    <property type="term" value="C:chromosome"/>
    <property type="evidence" value="ECO:0007669"/>
    <property type="project" value="InterPro"/>
</dbReference>
<protein>
    <recommendedName>
        <fullName evidence="1">DNA topoisomerase type IA zn finger domain-containing protein</fullName>
    </recommendedName>
</protein>
<dbReference type="Pfam" id="PF01396">
    <property type="entry name" value="Zn_ribbon_Top1"/>
    <property type="match status" value="1"/>
</dbReference>
<dbReference type="AlphaFoldDB" id="A0A0A6PS67"/>
<evidence type="ECO:0000313" key="4">
    <source>
        <dbReference type="Proteomes" id="UP000238081"/>
    </source>
</evidence>
<proteinExistence type="predicted"/>
<dbReference type="GO" id="GO:0006265">
    <property type="term" value="P:DNA topological change"/>
    <property type="evidence" value="ECO:0007669"/>
    <property type="project" value="InterPro"/>
</dbReference>
<dbReference type="GeneID" id="92946206"/>
<dbReference type="EMBL" id="CP040627">
    <property type="protein sequence ID" value="QMW92920.1"/>
    <property type="molecule type" value="Genomic_DNA"/>
</dbReference>
<reference evidence="2 4" key="1">
    <citation type="submission" date="2016-01" db="EMBL/GenBank/DDBJ databases">
        <title>Characterization of the Clostridium difficile lineages that are prevalent in Hong Kong and China.</title>
        <authorList>
            <person name="Kwok J.S.-L."/>
            <person name="Lam W.-Y."/>
            <person name="Ip M."/>
            <person name="Chan T.-F."/>
            <person name="Hawkey P.M."/>
            <person name="Tsui S.K.-W."/>
        </authorList>
    </citation>
    <scope>NUCLEOTIDE SEQUENCE [LARGE SCALE GENOMIC DNA]</scope>
    <source>
        <strain evidence="2 4">300064</strain>
    </source>
</reference>
<feature type="domain" description="DNA topoisomerase type IA zn finger" evidence="1">
    <location>
        <begin position="2"/>
        <end position="34"/>
    </location>
</feature>
<evidence type="ECO:0000313" key="5">
    <source>
        <dbReference type="Proteomes" id="UP000515243"/>
    </source>
</evidence>
<evidence type="ECO:0000259" key="1">
    <source>
        <dbReference type="Pfam" id="PF01396"/>
    </source>
</evidence>
<dbReference type="SUPFAM" id="SSF57783">
    <property type="entry name" value="Zinc beta-ribbon"/>
    <property type="match status" value="1"/>
</dbReference>
<evidence type="ECO:0000313" key="3">
    <source>
        <dbReference type="EMBL" id="QMW92920.1"/>
    </source>
</evidence>
<dbReference type="InterPro" id="IPR013498">
    <property type="entry name" value="Topo_IA_Znf"/>
</dbReference>
<sequence length="111" mass="12968">MYCCECDGYMVERESKYGKFFGCSNFPVCENKVRMHEVDEYVNSEEYLTIAKKRKEQEKKIEAEFENYCPNYARNGDCISDKSDPSTYGFKCTGNYSGDYTGCNRQDRDGR</sequence>
<evidence type="ECO:0000313" key="2">
    <source>
        <dbReference type="EMBL" id="PPV16710.1"/>
    </source>
</evidence>
<dbReference type="GO" id="GO:0003916">
    <property type="term" value="F:DNA topoisomerase activity"/>
    <property type="evidence" value="ECO:0007669"/>
    <property type="project" value="InterPro"/>
</dbReference>
<dbReference type="Proteomes" id="UP000515243">
    <property type="component" value="Chromosome 2"/>
</dbReference>
<dbReference type="RefSeq" id="WP_035765368.1">
    <property type="nucleotide sequence ID" value="NZ_AP019717.1"/>
</dbReference>
<organism evidence="2 4">
    <name type="scientific">Clostridium butyricum</name>
    <dbReference type="NCBI Taxonomy" id="1492"/>
    <lineage>
        <taxon>Bacteria</taxon>
        <taxon>Bacillati</taxon>
        <taxon>Bacillota</taxon>
        <taxon>Clostridia</taxon>
        <taxon>Eubacteriales</taxon>
        <taxon>Clostridiaceae</taxon>
        <taxon>Clostridium</taxon>
    </lineage>
</organism>
<name>A0A0A6PS67_CLOBU</name>
<dbReference type="GO" id="GO:0003677">
    <property type="term" value="F:DNA binding"/>
    <property type="evidence" value="ECO:0007669"/>
    <property type="project" value="InterPro"/>
</dbReference>
<reference evidence="3 5" key="2">
    <citation type="submission" date="2019-05" db="EMBL/GenBank/DDBJ databases">
        <authorList>
            <person name="Schori C."/>
            <person name="Ahrens C."/>
        </authorList>
    </citation>
    <scope>NUCLEOTIDE SEQUENCE [LARGE SCALE GENOMIC DNA]</scope>
    <source>
        <strain evidence="3 5">DSM 10702</strain>
    </source>
</reference>
<accession>A0A0A6PS67</accession>
<dbReference type="Proteomes" id="UP000238081">
    <property type="component" value="Unassembled WGS sequence"/>
</dbReference>
<dbReference type="Gene3D" id="3.30.65.10">
    <property type="entry name" value="Bacterial Topoisomerase I, domain 1"/>
    <property type="match status" value="1"/>
</dbReference>
<dbReference type="EMBL" id="LRDH01000067">
    <property type="protein sequence ID" value="PPV16710.1"/>
    <property type="molecule type" value="Genomic_DNA"/>
</dbReference>
<gene>
    <name evidence="2" type="ORF">AWN73_09335</name>
    <name evidence="3" type="ORF">FF104_18505</name>
</gene>